<dbReference type="EMBL" id="CBWK010000508">
    <property type="protein sequence ID" value="CDL10566.1"/>
    <property type="molecule type" value="Genomic_DNA"/>
</dbReference>
<evidence type="ECO:0000256" key="1">
    <source>
        <dbReference type="SAM" id="SignalP"/>
    </source>
</evidence>
<sequence length="54" mass="5994">MKKELPLIALGIIAAAPAFASQQSTSQGFIEDSHLDLFLRNAYIKTRLSRWFAG</sequence>
<comment type="caution">
    <text evidence="2">The sequence shown here is derived from an EMBL/GenBank/DDBJ whole genome shotgun (WGS) entry which is preliminary data.</text>
</comment>
<accession>W1DMC1</accession>
<protein>
    <submittedName>
        <fullName evidence="2">Outer membrane porin, OprD family</fullName>
    </submittedName>
</protein>
<dbReference type="InterPro" id="IPR023614">
    <property type="entry name" value="Porin_dom_sf"/>
</dbReference>
<keyword evidence="3" id="KW-1185">Reference proteome</keyword>
<evidence type="ECO:0000313" key="3">
    <source>
        <dbReference type="Proteomes" id="UP000019183"/>
    </source>
</evidence>
<feature type="signal peptide" evidence="1">
    <location>
        <begin position="1"/>
        <end position="20"/>
    </location>
</feature>
<evidence type="ECO:0000313" key="2">
    <source>
        <dbReference type="EMBL" id="CDL10566.1"/>
    </source>
</evidence>
<reference evidence="2" key="1">
    <citation type="submission" date="2013-10" db="EMBL/GenBank/DDBJ databases">
        <title>Antibiotic resistance diversity of beta-lactamase producers in the General Hospital Vienna.</title>
        <authorList>
            <person name="Barisic I."/>
            <person name="Mitteregger D."/>
            <person name="Hirschl A.M."/>
            <person name="Noehammer C."/>
            <person name="Wiesinger-Mayr H."/>
        </authorList>
    </citation>
    <scope>NUCLEOTIDE SEQUENCE [LARGE SCALE GENOMIC DNA]</scope>
    <source>
        <strain evidence="2">IS43</strain>
    </source>
</reference>
<dbReference type="AlphaFoldDB" id="W1DMC1"/>
<keyword evidence="1" id="KW-0732">Signal</keyword>
<proteinExistence type="predicted"/>
<dbReference type="Gene3D" id="2.40.160.10">
    <property type="entry name" value="Porin"/>
    <property type="match status" value="1"/>
</dbReference>
<dbReference type="Proteomes" id="UP000019183">
    <property type="component" value="Unassembled WGS sequence"/>
</dbReference>
<feature type="chain" id="PRO_5004800718" evidence="1">
    <location>
        <begin position="21"/>
        <end position="54"/>
    </location>
</feature>
<name>W1DMC1_KLEPN</name>
<organism evidence="2 3">
    <name type="scientific">Klebsiella pneumoniae IS43</name>
    <dbReference type="NCBI Taxonomy" id="1432552"/>
    <lineage>
        <taxon>Bacteria</taxon>
        <taxon>Pseudomonadati</taxon>
        <taxon>Pseudomonadota</taxon>
        <taxon>Gammaproteobacteria</taxon>
        <taxon>Enterobacterales</taxon>
        <taxon>Enterobacteriaceae</taxon>
        <taxon>Klebsiella/Raoultella group</taxon>
        <taxon>Klebsiella</taxon>
        <taxon>Klebsiella pneumoniae complex</taxon>
    </lineage>
</organism>